<evidence type="ECO:0000313" key="6">
    <source>
        <dbReference type="EMBL" id="GGN49859.1"/>
    </source>
</evidence>
<dbReference type="InterPro" id="IPR004090">
    <property type="entry name" value="Chemotax_Me-accpt_rcpt"/>
</dbReference>
<dbReference type="InterPro" id="IPR004089">
    <property type="entry name" value="MCPsignal_dom"/>
</dbReference>
<dbReference type="InterPro" id="IPR051310">
    <property type="entry name" value="MCP_chemotaxis"/>
</dbReference>
<dbReference type="PRINTS" id="PR00260">
    <property type="entry name" value="CHEMTRNSDUCR"/>
</dbReference>
<feature type="region of interest" description="Disordered" evidence="4">
    <location>
        <begin position="478"/>
        <end position="513"/>
    </location>
</feature>
<evidence type="ECO:0000256" key="4">
    <source>
        <dbReference type="SAM" id="MobiDB-lite"/>
    </source>
</evidence>
<name>A0ABQ2JNG4_9SPHN</name>
<evidence type="ECO:0000313" key="7">
    <source>
        <dbReference type="Proteomes" id="UP000605099"/>
    </source>
</evidence>
<evidence type="ECO:0000259" key="5">
    <source>
        <dbReference type="PROSITE" id="PS50111"/>
    </source>
</evidence>
<dbReference type="Proteomes" id="UP000605099">
    <property type="component" value="Unassembled WGS sequence"/>
</dbReference>
<proteinExistence type="inferred from homology"/>
<dbReference type="EMBL" id="BMLK01000008">
    <property type="protein sequence ID" value="GGN49859.1"/>
    <property type="molecule type" value="Genomic_DNA"/>
</dbReference>
<dbReference type="InterPro" id="IPR039379">
    <property type="entry name" value="Protoglobin_sensor_dom"/>
</dbReference>
<dbReference type="PROSITE" id="PS50111">
    <property type="entry name" value="CHEMOTAXIS_TRANSDUC_2"/>
    <property type="match status" value="1"/>
</dbReference>
<dbReference type="Pfam" id="PF00015">
    <property type="entry name" value="MCPsignal"/>
    <property type="match status" value="1"/>
</dbReference>
<comment type="caution">
    <text evidence="6">The sequence shown here is derived from an EMBL/GenBank/DDBJ whole genome shotgun (WGS) entry which is preliminary data.</text>
</comment>
<gene>
    <name evidence="6" type="ORF">GCM10011349_20910</name>
</gene>
<accession>A0ABQ2JNG4</accession>
<dbReference type="Gene3D" id="1.10.287.950">
    <property type="entry name" value="Methyl-accepting chemotaxis protein"/>
    <property type="match status" value="1"/>
</dbReference>
<dbReference type="InterPro" id="IPR012292">
    <property type="entry name" value="Globin/Proto"/>
</dbReference>
<dbReference type="SMART" id="SM00283">
    <property type="entry name" value="MA"/>
    <property type="match status" value="1"/>
</dbReference>
<comment type="similarity">
    <text evidence="2">Belongs to the methyl-accepting chemotaxis (MCP) protein family.</text>
</comment>
<keyword evidence="7" id="KW-1185">Reference proteome</keyword>
<evidence type="ECO:0000256" key="3">
    <source>
        <dbReference type="PROSITE-ProRule" id="PRU00284"/>
    </source>
</evidence>
<keyword evidence="3" id="KW-0807">Transducer</keyword>
<dbReference type="InterPro" id="IPR044398">
    <property type="entry name" value="Globin-sensor_dom"/>
</dbReference>
<organism evidence="6 7">
    <name type="scientific">Novosphingobium indicum</name>
    <dbReference type="NCBI Taxonomy" id="462949"/>
    <lineage>
        <taxon>Bacteria</taxon>
        <taxon>Pseudomonadati</taxon>
        <taxon>Pseudomonadota</taxon>
        <taxon>Alphaproteobacteria</taxon>
        <taxon>Sphingomonadales</taxon>
        <taxon>Sphingomonadaceae</taxon>
        <taxon>Novosphingobium</taxon>
    </lineage>
</organism>
<dbReference type="CDD" id="cd11386">
    <property type="entry name" value="MCP_signal"/>
    <property type="match status" value="1"/>
</dbReference>
<evidence type="ECO:0000256" key="1">
    <source>
        <dbReference type="ARBA" id="ARBA00022500"/>
    </source>
</evidence>
<sequence length="513" mass="55214">MPTTPPKNDISAKLRAFSLDGDDFSRFADIGRSIERYAPKILDRFYEQVRADPARAKFFPSQQIMDSARSRQFKHWMDLFSGTVDHAYLERAERIGQTHARIGLEPSFYIGAYAGILAELIENELGRSIGGALGKAKARRIGTLVKMALLDMELATSAYLKAQDQSREITLTSLSRTLEDMSKGDLTAELDGLPKEFEQIERDFAAMRDCICEALAGVSASSEQVHVGASEIRTASDDLSRRTESQAAALEESAAALDQLTAGVQTAAEGAGKVNRSVSEAESEAREGGKVVEDAVVAMDGIQKSSQEIGAFVNVIDSIAFQTNLLALNAGVEAARAGDAGKGFAVVATEVRALAQRSAEAAQSIKNLISDSEQQVERGVTLVGRTGEVFNRIAEKVSGITGLAAEISELSQQQAGQLGHVNSAISDMDRMTQQNAAMVEEATAAARNLASQAEELARLVKTFKLRNQQPAATFNAPARMAPRRPQAAQPRMAGSLALQPQPVHAPDNDWSEF</sequence>
<feature type="compositionally biased region" description="Low complexity" evidence="4">
    <location>
        <begin position="478"/>
        <end position="493"/>
    </location>
</feature>
<dbReference type="PANTHER" id="PTHR43531:SF11">
    <property type="entry name" value="METHYL-ACCEPTING CHEMOTAXIS PROTEIN 3"/>
    <property type="match status" value="1"/>
</dbReference>
<dbReference type="Gene3D" id="1.10.490.10">
    <property type="entry name" value="Globins"/>
    <property type="match status" value="1"/>
</dbReference>
<dbReference type="Pfam" id="PF11563">
    <property type="entry name" value="Protoglobin"/>
    <property type="match status" value="1"/>
</dbReference>
<keyword evidence="1" id="KW-0145">Chemotaxis</keyword>
<dbReference type="InterPro" id="IPR009050">
    <property type="entry name" value="Globin-like_sf"/>
</dbReference>
<dbReference type="SUPFAM" id="SSF58104">
    <property type="entry name" value="Methyl-accepting chemotaxis protein (MCP) signaling domain"/>
    <property type="match status" value="1"/>
</dbReference>
<protein>
    <submittedName>
        <fullName evidence="6">Methyl-accepting chemotaxis protein</fullName>
    </submittedName>
</protein>
<dbReference type="CDD" id="cd01068">
    <property type="entry name" value="globin_sensor"/>
    <property type="match status" value="1"/>
</dbReference>
<reference evidence="7" key="1">
    <citation type="journal article" date="2019" name="Int. J. Syst. Evol. Microbiol.">
        <title>The Global Catalogue of Microorganisms (GCM) 10K type strain sequencing project: providing services to taxonomists for standard genome sequencing and annotation.</title>
        <authorList>
            <consortium name="The Broad Institute Genomics Platform"/>
            <consortium name="The Broad Institute Genome Sequencing Center for Infectious Disease"/>
            <person name="Wu L."/>
            <person name="Ma J."/>
        </authorList>
    </citation>
    <scope>NUCLEOTIDE SEQUENCE [LARGE SCALE GENOMIC DNA]</scope>
    <source>
        <strain evidence="7">CGMCC 1.6784</strain>
    </source>
</reference>
<feature type="domain" description="Methyl-accepting transducer" evidence="5">
    <location>
        <begin position="221"/>
        <end position="450"/>
    </location>
</feature>
<evidence type="ECO:0000256" key="2">
    <source>
        <dbReference type="ARBA" id="ARBA00029447"/>
    </source>
</evidence>
<dbReference type="SUPFAM" id="SSF46458">
    <property type="entry name" value="Globin-like"/>
    <property type="match status" value="1"/>
</dbReference>
<dbReference type="RefSeq" id="WP_188819626.1">
    <property type="nucleotide sequence ID" value="NZ_BMLK01000008.1"/>
</dbReference>
<dbReference type="PANTHER" id="PTHR43531">
    <property type="entry name" value="PROTEIN ICFG"/>
    <property type="match status" value="1"/>
</dbReference>